<keyword evidence="10" id="KW-0472">Membrane</keyword>
<evidence type="ECO:0000256" key="2">
    <source>
        <dbReference type="ARBA" id="ARBA00008936"/>
    </source>
</evidence>
<evidence type="ECO:0000313" key="15">
    <source>
        <dbReference type="EMBL" id="KIK12537.1"/>
    </source>
</evidence>
<keyword evidence="9" id="KW-0406">Ion transport</keyword>
<feature type="domain" description="AAA+ ATPase" evidence="14">
    <location>
        <begin position="150"/>
        <end position="314"/>
    </location>
</feature>
<evidence type="ECO:0000256" key="7">
    <source>
        <dbReference type="ARBA" id="ARBA00022840"/>
    </source>
</evidence>
<keyword evidence="5" id="KW-0813">Transport</keyword>
<organism evidence="15 16">
    <name type="scientific">Pisolithus microcarpus 441</name>
    <dbReference type="NCBI Taxonomy" id="765257"/>
    <lineage>
        <taxon>Eukaryota</taxon>
        <taxon>Fungi</taxon>
        <taxon>Dikarya</taxon>
        <taxon>Basidiomycota</taxon>
        <taxon>Agaricomycotina</taxon>
        <taxon>Agaricomycetes</taxon>
        <taxon>Agaricomycetidae</taxon>
        <taxon>Boletales</taxon>
        <taxon>Sclerodermatineae</taxon>
        <taxon>Pisolithaceae</taxon>
        <taxon>Pisolithus</taxon>
    </lineage>
</organism>
<dbReference type="SMART" id="SM00382">
    <property type="entry name" value="AAA"/>
    <property type="match status" value="1"/>
</dbReference>
<dbReference type="GO" id="GO:0046933">
    <property type="term" value="F:proton-transporting ATP synthase activity, rotational mechanism"/>
    <property type="evidence" value="ECO:0007669"/>
    <property type="project" value="TreeGrafter"/>
</dbReference>
<dbReference type="InterPro" id="IPR000194">
    <property type="entry name" value="ATPase_F1/V1/A1_a/bsu_nucl-bd"/>
</dbReference>
<dbReference type="GO" id="GO:0042776">
    <property type="term" value="P:proton motive force-driven mitochondrial ATP synthesis"/>
    <property type="evidence" value="ECO:0007669"/>
    <property type="project" value="TreeGrafter"/>
</dbReference>
<comment type="subcellular location">
    <subcellularLocation>
        <location evidence="1">Membrane</location>
    </subcellularLocation>
</comment>
<dbReference type="InterPro" id="IPR024034">
    <property type="entry name" value="ATPase_F1/V1_b/a_C"/>
</dbReference>
<evidence type="ECO:0000256" key="9">
    <source>
        <dbReference type="ARBA" id="ARBA00023065"/>
    </source>
</evidence>
<dbReference type="PANTHER" id="PTHR15184:SF71">
    <property type="entry name" value="ATP SYNTHASE SUBUNIT BETA, MITOCHONDRIAL"/>
    <property type="match status" value="1"/>
</dbReference>
<dbReference type="InterPro" id="IPR004100">
    <property type="entry name" value="ATPase_F1/V1/A1_a/bsu_N"/>
</dbReference>
<proteinExistence type="inferred from homology"/>
<dbReference type="InterPro" id="IPR003593">
    <property type="entry name" value="AAA+_ATPase"/>
</dbReference>
<reference evidence="16" key="2">
    <citation type="submission" date="2015-01" db="EMBL/GenBank/DDBJ databases">
        <title>Evolutionary Origins and Diversification of the Mycorrhizal Mutualists.</title>
        <authorList>
            <consortium name="DOE Joint Genome Institute"/>
            <consortium name="Mycorrhizal Genomics Consortium"/>
            <person name="Kohler A."/>
            <person name="Kuo A."/>
            <person name="Nagy L.G."/>
            <person name="Floudas D."/>
            <person name="Copeland A."/>
            <person name="Barry K.W."/>
            <person name="Cichocki N."/>
            <person name="Veneault-Fourrey C."/>
            <person name="LaButti K."/>
            <person name="Lindquist E.A."/>
            <person name="Lipzen A."/>
            <person name="Lundell T."/>
            <person name="Morin E."/>
            <person name="Murat C."/>
            <person name="Riley R."/>
            <person name="Ohm R."/>
            <person name="Sun H."/>
            <person name="Tunlid A."/>
            <person name="Henrissat B."/>
            <person name="Grigoriev I.V."/>
            <person name="Hibbett D.S."/>
            <person name="Martin F."/>
        </authorList>
    </citation>
    <scope>NUCLEOTIDE SEQUENCE [LARGE SCALE GENOMIC DNA]</scope>
    <source>
        <strain evidence="16">441</strain>
    </source>
</reference>
<comment type="similarity">
    <text evidence="2">Belongs to the ATPase alpha/beta chains family.</text>
</comment>
<dbReference type="SUPFAM" id="SSF50615">
    <property type="entry name" value="N-terminal domain of alpha and beta subunits of F1 ATP synthase"/>
    <property type="match status" value="1"/>
</dbReference>
<dbReference type="InterPro" id="IPR027417">
    <property type="entry name" value="P-loop_NTPase"/>
</dbReference>
<dbReference type="EMBL" id="KN834072">
    <property type="protein sequence ID" value="KIK12537.1"/>
    <property type="molecule type" value="Genomic_DNA"/>
</dbReference>
<evidence type="ECO:0000256" key="1">
    <source>
        <dbReference type="ARBA" id="ARBA00004370"/>
    </source>
</evidence>
<evidence type="ECO:0000256" key="11">
    <source>
        <dbReference type="ARBA" id="ARBA00023196"/>
    </source>
</evidence>
<evidence type="ECO:0000256" key="4">
    <source>
        <dbReference type="ARBA" id="ARBA00019294"/>
    </source>
</evidence>
<dbReference type="Pfam" id="PF02874">
    <property type="entry name" value="ATP-synt_ab_N"/>
    <property type="match status" value="1"/>
</dbReference>
<protein>
    <recommendedName>
        <fullName evidence="4">ATP synthase subunit beta, mitochondrial</fullName>
        <ecNumber evidence="3">7.1.2.2</ecNumber>
    </recommendedName>
</protein>
<evidence type="ECO:0000256" key="10">
    <source>
        <dbReference type="ARBA" id="ARBA00023136"/>
    </source>
</evidence>
<dbReference type="GO" id="GO:0005739">
    <property type="term" value="C:mitochondrion"/>
    <property type="evidence" value="ECO:0007669"/>
    <property type="project" value="GOC"/>
</dbReference>
<dbReference type="GO" id="GO:0005524">
    <property type="term" value="F:ATP binding"/>
    <property type="evidence" value="ECO:0007669"/>
    <property type="project" value="UniProtKB-KW"/>
</dbReference>
<dbReference type="PANTHER" id="PTHR15184">
    <property type="entry name" value="ATP SYNTHASE"/>
    <property type="match status" value="1"/>
</dbReference>
<evidence type="ECO:0000256" key="13">
    <source>
        <dbReference type="ARBA" id="ARBA00048383"/>
    </source>
</evidence>
<keyword evidence="11" id="KW-0139">CF(1)</keyword>
<dbReference type="AlphaFoldDB" id="A0A0C9YQD5"/>
<evidence type="ECO:0000313" key="16">
    <source>
        <dbReference type="Proteomes" id="UP000054018"/>
    </source>
</evidence>
<dbReference type="EC" id="7.1.2.2" evidence="3"/>
<evidence type="ECO:0000256" key="5">
    <source>
        <dbReference type="ARBA" id="ARBA00022448"/>
    </source>
</evidence>
<dbReference type="Pfam" id="PF00006">
    <property type="entry name" value="ATP-synt_ab"/>
    <property type="match status" value="1"/>
</dbReference>
<dbReference type="InterPro" id="IPR036121">
    <property type="entry name" value="ATPase_F1/V1/A1_a/bsu_N_sf"/>
</dbReference>
<keyword evidence="6" id="KW-0547">Nucleotide-binding</keyword>
<keyword evidence="12" id="KW-0066">ATP synthesis</keyword>
<dbReference type="GO" id="GO:0045259">
    <property type="term" value="C:proton-transporting ATP synthase complex"/>
    <property type="evidence" value="ECO:0007669"/>
    <property type="project" value="UniProtKB-KW"/>
</dbReference>
<dbReference type="InterPro" id="IPR055190">
    <property type="entry name" value="ATP-synt_VA_C"/>
</dbReference>
<evidence type="ECO:0000256" key="8">
    <source>
        <dbReference type="ARBA" id="ARBA00022967"/>
    </source>
</evidence>
<dbReference type="SUPFAM" id="SSF47917">
    <property type="entry name" value="C-terminal domain of alpha and beta subunits of F1 ATP synthase"/>
    <property type="match status" value="1"/>
</dbReference>
<gene>
    <name evidence="15" type="ORF">PISMIDRAFT_647592</name>
</gene>
<dbReference type="STRING" id="765257.A0A0C9YQD5"/>
<dbReference type="HOGENOM" id="CLU_022398_0_0_1"/>
<evidence type="ECO:0000256" key="3">
    <source>
        <dbReference type="ARBA" id="ARBA00012473"/>
    </source>
</evidence>
<name>A0A0C9YQD5_9AGAM</name>
<keyword evidence="8" id="KW-1278">Translocase</keyword>
<evidence type="ECO:0000256" key="6">
    <source>
        <dbReference type="ARBA" id="ARBA00022741"/>
    </source>
</evidence>
<dbReference type="Gene3D" id="3.40.50.12240">
    <property type="match status" value="1"/>
</dbReference>
<evidence type="ECO:0000259" key="14">
    <source>
        <dbReference type="SMART" id="SM00382"/>
    </source>
</evidence>
<dbReference type="SUPFAM" id="SSF52540">
    <property type="entry name" value="P-loop containing nucleoside triphosphate hydrolases"/>
    <property type="match status" value="1"/>
</dbReference>
<keyword evidence="7" id="KW-0067">ATP-binding</keyword>
<dbReference type="OrthoDB" id="14523at2759"/>
<dbReference type="Gene3D" id="1.10.1140.10">
    <property type="entry name" value="Bovine Mitochondrial F1-atpase, Atp Synthase Beta Chain, Chain D, domain 3"/>
    <property type="match status" value="1"/>
</dbReference>
<sequence>MNVWHNYTTIGTVKTVIGAVVDMQFESDVLPPILNALEVQDFHGGRLVLEVASHLEENTVHTITMDGMEGLVGGQKVVDTGAPIQILVGKATLGRIMNVISEPIDEHGPIKGIKLSPIHADPPAFIDQSTTAEVLETGIKVVDLLAPYARGGKIGLFGGAGVGKTVLIQELINNVTKAHGGFSIFCGVGEHTREGNDLYHEMIETSVINLEGDSKVTLVFSQMNEPPGTRVHVALMGLTIAEYFRDEEGQDVLLFIDNVFRFTQAGSEVSALLSGILHYEVATAVQRILQNYKFLQDVVTILGMDELLEEDKLTMY</sequence>
<dbReference type="CDD" id="cd18115">
    <property type="entry name" value="ATP-synt_F1_beta_N"/>
    <property type="match status" value="1"/>
</dbReference>
<accession>A0A0C9YQD5</accession>
<evidence type="ECO:0000256" key="12">
    <source>
        <dbReference type="ARBA" id="ARBA00023310"/>
    </source>
</evidence>
<dbReference type="Proteomes" id="UP000054018">
    <property type="component" value="Unassembled WGS sequence"/>
</dbReference>
<keyword evidence="16" id="KW-1185">Reference proteome</keyword>
<comment type="catalytic activity">
    <reaction evidence="13">
        <text>ATP + H2O + 4 H(+)(in) = ADP + phosphate + 5 H(+)(out)</text>
        <dbReference type="Rhea" id="RHEA:57720"/>
        <dbReference type="ChEBI" id="CHEBI:15377"/>
        <dbReference type="ChEBI" id="CHEBI:15378"/>
        <dbReference type="ChEBI" id="CHEBI:30616"/>
        <dbReference type="ChEBI" id="CHEBI:43474"/>
        <dbReference type="ChEBI" id="CHEBI:456216"/>
        <dbReference type="EC" id="7.1.2.2"/>
    </reaction>
</comment>
<reference evidence="15 16" key="1">
    <citation type="submission" date="2014-04" db="EMBL/GenBank/DDBJ databases">
        <authorList>
            <consortium name="DOE Joint Genome Institute"/>
            <person name="Kuo A."/>
            <person name="Kohler A."/>
            <person name="Costa M.D."/>
            <person name="Nagy L.G."/>
            <person name="Floudas D."/>
            <person name="Copeland A."/>
            <person name="Barry K.W."/>
            <person name="Cichocki N."/>
            <person name="Veneault-Fourrey C."/>
            <person name="LaButti K."/>
            <person name="Lindquist E.A."/>
            <person name="Lipzen A."/>
            <person name="Lundell T."/>
            <person name="Morin E."/>
            <person name="Murat C."/>
            <person name="Sun H."/>
            <person name="Tunlid A."/>
            <person name="Henrissat B."/>
            <person name="Grigoriev I.V."/>
            <person name="Hibbett D.S."/>
            <person name="Martin F."/>
            <person name="Nordberg H.P."/>
            <person name="Cantor M.N."/>
            <person name="Hua S.X."/>
        </authorList>
    </citation>
    <scope>NUCLEOTIDE SEQUENCE [LARGE SCALE GENOMIC DNA]</scope>
    <source>
        <strain evidence="15 16">441</strain>
    </source>
</reference>
<dbReference type="Pfam" id="PF22919">
    <property type="entry name" value="ATP-synt_VA_C"/>
    <property type="match status" value="1"/>
</dbReference>
<dbReference type="InterPro" id="IPR050053">
    <property type="entry name" value="ATPase_alpha/beta_chains"/>
</dbReference>